<proteinExistence type="predicted"/>
<evidence type="ECO:0000313" key="1">
    <source>
        <dbReference type="Proteomes" id="UP000887578"/>
    </source>
</evidence>
<protein>
    <submittedName>
        <fullName evidence="2">Uncharacterized protein</fullName>
    </submittedName>
</protein>
<reference evidence="2" key="1">
    <citation type="submission" date="2022-11" db="UniProtKB">
        <authorList>
            <consortium name="WormBaseParasite"/>
        </authorList>
    </citation>
    <scope>IDENTIFICATION</scope>
</reference>
<sequence>MQERLLSLSFTTSINSQMDTSTTIFAPSSIQKMNLRKFGWPDASSSKQYFSIPNSLIYYIAKNPSSHKLYSKLIRTCKYFFEKNPILVAAKFQDCKDGINSLICSNEYLECKKNKQKCCIKIDIKKLKSKMWIIAEMDMDYGDKDYVSFILPKFYRCELYHFGLTDKIVTFDELEFFNSAKDLVLHETSIIYNDGTIVMLEKILERFPNVEFFEL</sequence>
<organism evidence="1 2">
    <name type="scientific">Panagrolaimus davidi</name>
    <dbReference type="NCBI Taxonomy" id="227884"/>
    <lineage>
        <taxon>Eukaryota</taxon>
        <taxon>Metazoa</taxon>
        <taxon>Ecdysozoa</taxon>
        <taxon>Nematoda</taxon>
        <taxon>Chromadorea</taxon>
        <taxon>Rhabditida</taxon>
        <taxon>Tylenchina</taxon>
        <taxon>Panagrolaimomorpha</taxon>
        <taxon>Panagrolaimoidea</taxon>
        <taxon>Panagrolaimidae</taxon>
        <taxon>Panagrolaimus</taxon>
    </lineage>
</organism>
<dbReference type="WBParaSite" id="PDA_v2.g15616.t1">
    <property type="protein sequence ID" value="PDA_v2.g15616.t1"/>
    <property type="gene ID" value="PDA_v2.g15616"/>
</dbReference>
<keyword evidence="1" id="KW-1185">Reference proteome</keyword>
<evidence type="ECO:0000313" key="2">
    <source>
        <dbReference type="WBParaSite" id="PDA_v2.g15616.t1"/>
    </source>
</evidence>
<dbReference type="Proteomes" id="UP000887578">
    <property type="component" value="Unplaced"/>
</dbReference>
<dbReference type="AlphaFoldDB" id="A0A914PLF1"/>
<name>A0A914PLF1_9BILA</name>
<accession>A0A914PLF1</accession>